<evidence type="ECO:0000313" key="1">
    <source>
        <dbReference type="EMBL" id="MDZ7280333.1"/>
    </source>
</evidence>
<dbReference type="NCBIfam" id="NF033894">
    <property type="entry name" value="Eex_IncN"/>
    <property type="match status" value="1"/>
</dbReference>
<gene>
    <name evidence="1" type="ORF">N4G40_18940</name>
</gene>
<protein>
    <submittedName>
        <fullName evidence="1">EexN family lipoprotein</fullName>
    </submittedName>
</protein>
<accession>A0ABU5LK81</accession>
<keyword evidence="2" id="KW-1185">Reference proteome</keyword>
<dbReference type="RefSeq" id="WP_322544218.1">
    <property type="nucleotide sequence ID" value="NZ_JAOBTT010000002.1"/>
</dbReference>
<dbReference type="InterPro" id="IPR047937">
    <property type="entry name" value="Eex_IncN-like"/>
</dbReference>
<dbReference type="EMBL" id="JAOBTT010000002">
    <property type="protein sequence ID" value="MDZ7280333.1"/>
    <property type="molecule type" value="Genomic_DNA"/>
</dbReference>
<organism evidence="1 2">
    <name type="scientific">Pantoea eucrina</name>
    <dbReference type="NCBI Taxonomy" id="472693"/>
    <lineage>
        <taxon>Bacteria</taxon>
        <taxon>Pseudomonadati</taxon>
        <taxon>Pseudomonadota</taxon>
        <taxon>Gammaproteobacteria</taxon>
        <taxon>Enterobacterales</taxon>
        <taxon>Erwiniaceae</taxon>
        <taxon>Pantoea</taxon>
    </lineage>
</organism>
<evidence type="ECO:0000313" key="2">
    <source>
        <dbReference type="Proteomes" id="UP001288620"/>
    </source>
</evidence>
<sequence length="78" mass="8805">MKTGLMSLSLLAAILLTGCDEGAKSEEWYKAHDTERRAKYEECRKESNPRGTEDCRNAIDATVHGGHFTKSPYKVWTN</sequence>
<dbReference type="Proteomes" id="UP001288620">
    <property type="component" value="Unassembled WGS sequence"/>
</dbReference>
<proteinExistence type="predicted"/>
<keyword evidence="1" id="KW-0449">Lipoprotein</keyword>
<comment type="caution">
    <text evidence="1">The sequence shown here is derived from an EMBL/GenBank/DDBJ whole genome shotgun (WGS) entry which is preliminary data.</text>
</comment>
<dbReference type="PROSITE" id="PS51257">
    <property type="entry name" value="PROKAR_LIPOPROTEIN"/>
    <property type="match status" value="1"/>
</dbReference>
<name>A0ABU5LK81_9GAMM</name>
<reference evidence="2" key="1">
    <citation type="submission" date="2023-07" db="EMBL/GenBank/DDBJ databases">
        <title>Structural and functional analysis of rice phyllospheric bacteria for their antimicrobial properties and defense elicitation against blast disease.</title>
        <authorList>
            <person name="Sahu K.P."/>
            <person name="Asharani P."/>
            <person name="Kumar M."/>
            <person name="Reddy B."/>
            <person name="Kumar A."/>
        </authorList>
    </citation>
    <scope>NUCLEOTIDE SEQUENCE [LARGE SCALE GENOMIC DNA]</scope>
    <source>
        <strain evidence="2">OsEp_Plm_30P10</strain>
    </source>
</reference>